<keyword evidence="2" id="KW-0418">Kinase</keyword>
<sequence length="286" mass="32715">MNNINNNKSINNPATPPRSRWSNVEPTEDLPKKQLLFPSTPNKRDELAGPVTPSTVHKNGSLNVRNQLSSQNNGKLVFKNGPFLQPPQENMKTAINSPFNGLKSPEYTPMRRSSITGKKDTLHSVSRVLFPANDLVQQNDNEPARKKLNVPGILLPPSTPKQSNITETFNTPNEKITNFELSKEWYNKDYNEITNDSDNESEFISKETIENPFMSKGVPSKETRVLRRMQLLEEDPDLDKYITYVNKKGEKVKQRRLSKNSQKLKPKMLFEDQLYSEDRSDVDLDI</sequence>
<reference evidence="2 3" key="1">
    <citation type="submission" date="2017-04" db="EMBL/GenBank/DDBJ databases">
        <authorList>
            <person name="Afonso C.L."/>
            <person name="Miller P.J."/>
            <person name="Scott M.A."/>
            <person name="Spackman E."/>
            <person name="Goraichik I."/>
            <person name="Dimitrov K.M."/>
            <person name="Suarez D.L."/>
            <person name="Swayne D.E."/>
        </authorList>
    </citation>
    <scope>NUCLEOTIDE SEQUENCE [LARGE SCALE GENOMIC DNA]</scope>
</reference>
<evidence type="ECO:0000313" key="2">
    <source>
        <dbReference type="EMBL" id="SMN20070.1"/>
    </source>
</evidence>
<keyword evidence="2" id="KW-0808">Transferase</keyword>
<feature type="compositionally biased region" description="Polar residues" evidence="1">
    <location>
        <begin position="52"/>
        <end position="74"/>
    </location>
</feature>
<feature type="compositionally biased region" description="Low complexity" evidence="1">
    <location>
        <begin position="1"/>
        <end position="12"/>
    </location>
</feature>
<proteinExistence type="predicted"/>
<organism evidence="2 3">
    <name type="scientific">Maudiozyma saulgeensis</name>
    <dbReference type="NCBI Taxonomy" id="1789683"/>
    <lineage>
        <taxon>Eukaryota</taxon>
        <taxon>Fungi</taxon>
        <taxon>Dikarya</taxon>
        <taxon>Ascomycota</taxon>
        <taxon>Saccharomycotina</taxon>
        <taxon>Saccharomycetes</taxon>
        <taxon>Saccharomycetales</taxon>
        <taxon>Saccharomycetaceae</taxon>
        <taxon>Maudiozyma</taxon>
    </lineage>
</organism>
<dbReference type="STRING" id="1789683.A0A1X7R3P1"/>
<dbReference type="GO" id="GO:0016301">
    <property type="term" value="F:kinase activity"/>
    <property type="evidence" value="ECO:0007669"/>
    <property type="project" value="UniProtKB-KW"/>
</dbReference>
<accession>A0A1X7R3P1</accession>
<dbReference type="EMBL" id="FXLY01000004">
    <property type="protein sequence ID" value="SMN20070.1"/>
    <property type="molecule type" value="Genomic_DNA"/>
</dbReference>
<evidence type="ECO:0000256" key="1">
    <source>
        <dbReference type="SAM" id="MobiDB-lite"/>
    </source>
</evidence>
<name>A0A1X7R3P1_9SACH</name>
<evidence type="ECO:0000313" key="3">
    <source>
        <dbReference type="Proteomes" id="UP000196158"/>
    </source>
</evidence>
<feature type="region of interest" description="Disordered" evidence="1">
    <location>
        <begin position="1"/>
        <end position="75"/>
    </location>
</feature>
<keyword evidence="3" id="KW-1185">Reference proteome</keyword>
<dbReference type="AlphaFoldDB" id="A0A1X7R3P1"/>
<dbReference type="Proteomes" id="UP000196158">
    <property type="component" value="Unassembled WGS sequence"/>
</dbReference>
<dbReference type="OrthoDB" id="4060584at2759"/>
<protein>
    <submittedName>
        <fullName evidence="2">Similar to Saccharomyces cerevisiae YLR079W SIC1 Inhibitor of Cdc28-Clb kinase complexes that controls G1/S phase transition, preventing premature S phase and ensuring genomic integrity</fullName>
    </submittedName>
</protein>
<gene>
    <name evidence="2" type="ORF">KASA_0O07249G</name>
</gene>